<comment type="caution">
    <text evidence="2">The sequence shown here is derived from an EMBL/GenBank/DDBJ whole genome shotgun (WGS) entry which is preliminary data.</text>
</comment>
<evidence type="ECO:0000256" key="1">
    <source>
        <dbReference type="SAM" id="MobiDB-lite"/>
    </source>
</evidence>
<feature type="compositionally biased region" description="Polar residues" evidence="1">
    <location>
        <begin position="141"/>
        <end position="150"/>
    </location>
</feature>
<evidence type="ECO:0000313" key="2">
    <source>
        <dbReference type="EMBL" id="KAF2558172.1"/>
    </source>
</evidence>
<feature type="region of interest" description="Disordered" evidence="1">
    <location>
        <begin position="141"/>
        <end position="160"/>
    </location>
</feature>
<gene>
    <name evidence="2" type="ORF">F2Q68_00015689</name>
</gene>
<dbReference type="Proteomes" id="UP000712281">
    <property type="component" value="Unassembled WGS sequence"/>
</dbReference>
<organism evidence="2 3">
    <name type="scientific">Brassica cretica</name>
    <name type="common">Mustard</name>
    <dbReference type="NCBI Taxonomy" id="69181"/>
    <lineage>
        <taxon>Eukaryota</taxon>
        <taxon>Viridiplantae</taxon>
        <taxon>Streptophyta</taxon>
        <taxon>Embryophyta</taxon>
        <taxon>Tracheophyta</taxon>
        <taxon>Spermatophyta</taxon>
        <taxon>Magnoliopsida</taxon>
        <taxon>eudicotyledons</taxon>
        <taxon>Gunneridae</taxon>
        <taxon>Pentapetalae</taxon>
        <taxon>rosids</taxon>
        <taxon>malvids</taxon>
        <taxon>Brassicales</taxon>
        <taxon>Brassicaceae</taxon>
        <taxon>Brassiceae</taxon>
        <taxon>Brassica</taxon>
    </lineage>
</organism>
<name>A0A8S9HNW2_BRACR</name>
<dbReference type="AlphaFoldDB" id="A0A8S9HNW2"/>
<accession>A0A8S9HNW2</accession>
<protein>
    <submittedName>
        <fullName evidence="2">Uncharacterized protein</fullName>
    </submittedName>
</protein>
<dbReference type="EMBL" id="QGKW02001940">
    <property type="protein sequence ID" value="KAF2558172.1"/>
    <property type="molecule type" value="Genomic_DNA"/>
</dbReference>
<proteinExistence type="predicted"/>
<evidence type="ECO:0000313" key="3">
    <source>
        <dbReference type="Proteomes" id="UP000712281"/>
    </source>
</evidence>
<sequence>MHRLPSWRRLSRLDAPYCMNCPSTSHVAGASHILECSLLLSTGNEDHQNSSEFSQTSSLSFILLHLSDFVCGAHEAWLDLLAQCVFAQDVWNLDQCWSIHQYLLVDILGHLACSPRRASSPRDIFSKAKLAAREKKRAQLNQSQPVTWSIPSPPSQHDPSISIMCNMDAA</sequence>
<reference evidence="2" key="1">
    <citation type="submission" date="2019-12" db="EMBL/GenBank/DDBJ databases">
        <title>Genome sequencing and annotation of Brassica cretica.</title>
        <authorList>
            <person name="Studholme D.J."/>
            <person name="Sarris P.F."/>
        </authorList>
    </citation>
    <scope>NUCLEOTIDE SEQUENCE</scope>
    <source>
        <strain evidence="2">PFS-001/15</strain>
        <tissue evidence="2">Leaf</tissue>
    </source>
</reference>